<dbReference type="GO" id="GO:0003677">
    <property type="term" value="F:DNA binding"/>
    <property type="evidence" value="ECO:0007669"/>
    <property type="project" value="InterPro"/>
</dbReference>
<comment type="caution">
    <text evidence="1">The sequence shown here is derived from an EMBL/GenBank/DDBJ whole genome shotgun (WGS) entry which is preliminary data.</text>
</comment>
<accession>A0A9D0ZRI0</accession>
<dbReference type="PANTHER" id="PTHR33677:SF3">
    <property type="entry name" value="COPPER-SENSING TRANSCRIPTIONAL REPRESSOR RICR"/>
    <property type="match status" value="1"/>
</dbReference>
<dbReference type="InterPro" id="IPR038390">
    <property type="entry name" value="Metal_Tscrpt_repr_sf"/>
</dbReference>
<dbReference type="EMBL" id="DVFV01000080">
    <property type="protein sequence ID" value="HIQ90832.1"/>
    <property type="molecule type" value="Genomic_DNA"/>
</dbReference>
<dbReference type="AlphaFoldDB" id="A0A9D0ZRI0"/>
<proteinExistence type="predicted"/>
<evidence type="ECO:0000313" key="2">
    <source>
        <dbReference type="Proteomes" id="UP000886786"/>
    </source>
</evidence>
<sequence>MKKTYRTEEEKKKIITRLNIINGQLEGIKRMISDNAYCNDVLIQLSAVSSSVKSLSNYVLENHLYTCMKDGIKKDDDEVIEEVIGLFKKFNK</sequence>
<name>A0A9D0ZRI0_9FIRM</name>
<dbReference type="Proteomes" id="UP000886786">
    <property type="component" value="Unassembled WGS sequence"/>
</dbReference>
<dbReference type="Gene3D" id="1.20.58.1000">
    <property type="entry name" value="Metal-sensitive repressor, helix protomer"/>
    <property type="match status" value="1"/>
</dbReference>
<dbReference type="InterPro" id="IPR003735">
    <property type="entry name" value="Metal_Tscrpt_repr"/>
</dbReference>
<organism evidence="1 2">
    <name type="scientific">Candidatus Coprosoma intestinipullorum</name>
    <dbReference type="NCBI Taxonomy" id="2840752"/>
    <lineage>
        <taxon>Bacteria</taxon>
        <taxon>Bacillati</taxon>
        <taxon>Bacillota</taxon>
        <taxon>Bacillota incertae sedis</taxon>
        <taxon>Candidatus Coprosoma</taxon>
    </lineage>
</organism>
<gene>
    <name evidence="1" type="ORF">IAB27_04325</name>
</gene>
<dbReference type="PANTHER" id="PTHR33677">
    <property type="entry name" value="TRANSCRIPTIONAL REPRESSOR FRMR-RELATED"/>
    <property type="match status" value="1"/>
</dbReference>
<reference evidence="1" key="2">
    <citation type="journal article" date="2021" name="PeerJ">
        <title>Extensive microbial diversity within the chicken gut microbiome revealed by metagenomics and culture.</title>
        <authorList>
            <person name="Gilroy R."/>
            <person name="Ravi A."/>
            <person name="Getino M."/>
            <person name="Pursley I."/>
            <person name="Horton D.L."/>
            <person name="Alikhan N.F."/>
            <person name="Baker D."/>
            <person name="Gharbi K."/>
            <person name="Hall N."/>
            <person name="Watson M."/>
            <person name="Adriaenssens E.M."/>
            <person name="Foster-Nyarko E."/>
            <person name="Jarju S."/>
            <person name="Secka A."/>
            <person name="Antonio M."/>
            <person name="Oren A."/>
            <person name="Chaudhuri R.R."/>
            <person name="La Ragione R."/>
            <person name="Hildebrand F."/>
            <person name="Pallen M.J."/>
        </authorList>
    </citation>
    <scope>NUCLEOTIDE SEQUENCE</scope>
    <source>
        <strain evidence="1">CHK147-3167</strain>
    </source>
</reference>
<reference evidence="1" key="1">
    <citation type="submission" date="2020-10" db="EMBL/GenBank/DDBJ databases">
        <authorList>
            <person name="Gilroy R."/>
        </authorList>
    </citation>
    <scope>NUCLEOTIDE SEQUENCE</scope>
    <source>
        <strain evidence="1">CHK147-3167</strain>
    </source>
</reference>
<dbReference type="GO" id="GO:0045892">
    <property type="term" value="P:negative regulation of DNA-templated transcription"/>
    <property type="evidence" value="ECO:0007669"/>
    <property type="project" value="UniProtKB-ARBA"/>
</dbReference>
<dbReference type="GO" id="GO:0046872">
    <property type="term" value="F:metal ion binding"/>
    <property type="evidence" value="ECO:0007669"/>
    <property type="project" value="InterPro"/>
</dbReference>
<protein>
    <submittedName>
        <fullName evidence="1">Metal-sensing transcriptional repressor</fullName>
    </submittedName>
</protein>
<evidence type="ECO:0000313" key="1">
    <source>
        <dbReference type="EMBL" id="HIQ90832.1"/>
    </source>
</evidence>
<dbReference type="Pfam" id="PF02583">
    <property type="entry name" value="Trns_repr_metal"/>
    <property type="match status" value="1"/>
</dbReference>